<name>A0A7R7ZP49_ASPCH</name>
<proteinExistence type="predicted"/>
<keyword evidence="4" id="KW-1185">Reference proteome</keyword>
<dbReference type="Pfam" id="PF14748">
    <property type="entry name" value="P5CR_dimer"/>
    <property type="match status" value="1"/>
</dbReference>
<dbReference type="InterPro" id="IPR053790">
    <property type="entry name" value="P5CR-like_CS"/>
</dbReference>
<dbReference type="InterPro" id="IPR029036">
    <property type="entry name" value="P5CR_dimer"/>
</dbReference>
<dbReference type="AlphaFoldDB" id="A0A7R7ZP49"/>
<dbReference type="InterPro" id="IPR008927">
    <property type="entry name" value="6-PGluconate_DH-like_C_sf"/>
</dbReference>
<dbReference type="Gene3D" id="1.10.3730.10">
    <property type="entry name" value="ProC C-terminal domain-like"/>
    <property type="match status" value="1"/>
</dbReference>
<reference evidence="3" key="2">
    <citation type="submission" date="2021-02" db="EMBL/GenBank/DDBJ databases">
        <title>Aspergillus chevalieri M1 genome sequence.</title>
        <authorList>
            <person name="Kadooka C."/>
            <person name="Mori K."/>
            <person name="Futagami T."/>
        </authorList>
    </citation>
    <scope>NUCLEOTIDE SEQUENCE</scope>
    <source>
        <strain evidence="3">M1</strain>
    </source>
</reference>
<dbReference type="KEGG" id="ache:ACHE_40888A"/>
<reference evidence="3" key="1">
    <citation type="submission" date="2021-01" db="EMBL/GenBank/DDBJ databases">
        <authorList>
            <consortium name="Aspergillus chevalieri M1 genome sequencing consortium"/>
            <person name="Kazuki M."/>
            <person name="Futagami T."/>
        </authorList>
    </citation>
    <scope>NUCLEOTIDE SEQUENCE</scope>
    <source>
        <strain evidence="3">M1</strain>
    </source>
</reference>
<dbReference type="EMBL" id="AP024419">
    <property type="protein sequence ID" value="BCR88324.1"/>
    <property type="molecule type" value="Genomic_DNA"/>
</dbReference>
<organism evidence="3 4">
    <name type="scientific">Aspergillus chevalieri</name>
    <name type="common">Eurotium chevalieri</name>
    <dbReference type="NCBI Taxonomy" id="182096"/>
    <lineage>
        <taxon>Eukaryota</taxon>
        <taxon>Fungi</taxon>
        <taxon>Dikarya</taxon>
        <taxon>Ascomycota</taxon>
        <taxon>Pezizomycotina</taxon>
        <taxon>Eurotiomycetes</taxon>
        <taxon>Eurotiomycetidae</taxon>
        <taxon>Eurotiales</taxon>
        <taxon>Aspergillaceae</taxon>
        <taxon>Aspergillus</taxon>
        <taxon>Aspergillus subgen. Aspergillus</taxon>
    </lineage>
</organism>
<evidence type="ECO:0000259" key="2">
    <source>
        <dbReference type="Pfam" id="PF14748"/>
    </source>
</evidence>
<dbReference type="GeneID" id="66982683"/>
<sequence>MGVPRAEAQIMAAQVMRGMSPMVLDGGHPSLLKEQICTPGGRTAGGLLVLEENGVRGSIARSVREAAVIASQLGQGIKNVNGTRH</sequence>
<evidence type="ECO:0000313" key="4">
    <source>
        <dbReference type="Proteomes" id="UP000637239"/>
    </source>
</evidence>
<dbReference type="Proteomes" id="UP000637239">
    <property type="component" value="Chromosome 4"/>
</dbReference>
<keyword evidence="1" id="KW-0560">Oxidoreductase</keyword>
<accession>A0A7R7ZP49</accession>
<protein>
    <submittedName>
        <fullName evidence="3">Delta 1-pyrroline-5-carboxylate reductase</fullName>
    </submittedName>
</protein>
<dbReference type="GO" id="GO:0004735">
    <property type="term" value="F:pyrroline-5-carboxylate reductase activity"/>
    <property type="evidence" value="ECO:0007669"/>
    <property type="project" value="TreeGrafter"/>
</dbReference>
<evidence type="ECO:0000256" key="1">
    <source>
        <dbReference type="ARBA" id="ARBA00023002"/>
    </source>
</evidence>
<dbReference type="RefSeq" id="XP_043136846.1">
    <property type="nucleotide sequence ID" value="XM_043279137.1"/>
</dbReference>
<gene>
    <name evidence="3" type="primary">PRO3_1</name>
    <name evidence="3" type="ORF">ACHE_40888A</name>
</gene>
<feature type="domain" description="Pyrroline-5-carboxylate reductase dimerisation" evidence="2">
    <location>
        <begin position="1"/>
        <end position="72"/>
    </location>
</feature>
<dbReference type="PROSITE" id="PS00521">
    <property type="entry name" value="P5CR"/>
    <property type="match status" value="1"/>
</dbReference>
<dbReference type="GO" id="GO:0055129">
    <property type="term" value="P:L-proline biosynthetic process"/>
    <property type="evidence" value="ECO:0007669"/>
    <property type="project" value="TreeGrafter"/>
</dbReference>
<dbReference type="PANTHER" id="PTHR11645:SF0">
    <property type="entry name" value="PYRROLINE-5-CARBOXYLATE REDUCTASE 3"/>
    <property type="match status" value="1"/>
</dbReference>
<dbReference type="PANTHER" id="PTHR11645">
    <property type="entry name" value="PYRROLINE-5-CARBOXYLATE REDUCTASE"/>
    <property type="match status" value="1"/>
</dbReference>
<dbReference type="SUPFAM" id="SSF48179">
    <property type="entry name" value="6-phosphogluconate dehydrogenase C-terminal domain-like"/>
    <property type="match status" value="1"/>
</dbReference>
<evidence type="ECO:0000313" key="3">
    <source>
        <dbReference type="EMBL" id="BCR88324.1"/>
    </source>
</evidence>